<name>A0A6J5SY71_9CAUD</name>
<proteinExistence type="predicted"/>
<dbReference type="EMBL" id="LR797490">
    <property type="protein sequence ID" value="CAB4220453.1"/>
    <property type="molecule type" value="Genomic_DNA"/>
</dbReference>
<organism evidence="1">
    <name type="scientific">uncultured Caudovirales phage</name>
    <dbReference type="NCBI Taxonomy" id="2100421"/>
    <lineage>
        <taxon>Viruses</taxon>
        <taxon>Duplodnaviria</taxon>
        <taxon>Heunggongvirae</taxon>
        <taxon>Uroviricota</taxon>
        <taxon>Caudoviricetes</taxon>
        <taxon>Peduoviridae</taxon>
        <taxon>Maltschvirus</taxon>
        <taxon>Maltschvirus maltsch</taxon>
    </lineage>
</organism>
<evidence type="ECO:0000313" key="1">
    <source>
        <dbReference type="EMBL" id="CAB4220453.1"/>
    </source>
</evidence>
<protein>
    <submittedName>
        <fullName evidence="1">Uncharacterized protein</fullName>
    </submittedName>
</protein>
<accession>A0A6J5SY71</accession>
<sequence>MIDHGFTAQEIALLNQVLSQLTVNPAAPDSVDICMIVRSIQQKINPAQEPIEVEAANESALSE</sequence>
<gene>
    <name evidence="1" type="ORF">UFOVP1625_31</name>
</gene>
<reference evidence="1" key="1">
    <citation type="submission" date="2020-05" db="EMBL/GenBank/DDBJ databases">
        <authorList>
            <person name="Chiriac C."/>
            <person name="Salcher M."/>
            <person name="Ghai R."/>
            <person name="Kavagutti S V."/>
        </authorList>
    </citation>
    <scope>NUCLEOTIDE SEQUENCE</scope>
</reference>